<reference evidence="2" key="2">
    <citation type="submission" date="2020-11" db="EMBL/GenBank/DDBJ databases">
        <authorList>
            <person name="Cecchin M."/>
            <person name="Marcolungo L."/>
            <person name="Rossato M."/>
            <person name="Girolomoni L."/>
            <person name="Cosentino E."/>
            <person name="Cuine S."/>
            <person name="Li-Beisson Y."/>
            <person name="Delledonne M."/>
            <person name="Ballottari M."/>
        </authorList>
    </citation>
    <scope>NUCLEOTIDE SEQUENCE</scope>
    <source>
        <strain evidence="2">211/11P</strain>
        <tissue evidence="2">Whole cell</tissue>
    </source>
</reference>
<evidence type="ECO:0000313" key="2">
    <source>
        <dbReference type="EMBL" id="KAI3431748.1"/>
    </source>
</evidence>
<name>A0A9D4YXS8_CHLVU</name>
<evidence type="ECO:0000256" key="1">
    <source>
        <dbReference type="SAM" id="SignalP"/>
    </source>
</evidence>
<feature type="chain" id="PRO_5038403857" evidence="1">
    <location>
        <begin position="21"/>
        <end position="383"/>
    </location>
</feature>
<gene>
    <name evidence="2" type="ORF">D9Q98_004790</name>
</gene>
<comment type="caution">
    <text evidence="2">The sequence shown here is derived from an EMBL/GenBank/DDBJ whole genome shotgun (WGS) entry which is preliminary data.</text>
</comment>
<protein>
    <submittedName>
        <fullName evidence="2">Uncharacterized protein</fullName>
    </submittedName>
</protein>
<keyword evidence="3" id="KW-1185">Reference proteome</keyword>
<feature type="signal peptide" evidence="1">
    <location>
        <begin position="1"/>
        <end position="20"/>
    </location>
</feature>
<proteinExistence type="predicted"/>
<accession>A0A9D4YXS8</accession>
<keyword evidence="1" id="KW-0732">Signal</keyword>
<organism evidence="2 3">
    <name type="scientific">Chlorella vulgaris</name>
    <name type="common">Green alga</name>
    <dbReference type="NCBI Taxonomy" id="3077"/>
    <lineage>
        <taxon>Eukaryota</taxon>
        <taxon>Viridiplantae</taxon>
        <taxon>Chlorophyta</taxon>
        <taxon>core chlorophytes</taxon>
        <taxon>Trebouxiophyceae</taxon>
        <taxon>Chlorellales</taxon>
        <taxon>Chlorellaceae</taxon>
        <taxon>Chlorella clade</taxon>
        <taxon>Chlorella</taxon>
    </lineage>
</organism>
<dbReference type="OrthoDB" id="10557531at2759"/>
<dbReference type="Proteomes" id="UP001055712">
    <property type="component" value="Unassembled WGS sequence"/>
</dbReference>
<dbReference type="AlphaFoldDB" id="A0A9D4YXS8"/>
<evidence type="ECO:0000313" key="3">
    <source>
        <dbReference type="Proteomes" id="UP001055712"/>
    </source>
</evidence>
<reference evidence="2" key="1">
    <citation type="journal article" date="2019" name="Plant J.">
        <title>Chlorella vulgaris genome assembly and annotation reveals the molecular basis for metabolic acclimation to high light conditions.</title>
        <authorList>
            <person name="Cecchin M."/>
            <person name="Marcolungo L."/>
            <person name="Rossato M."/>
            <person name="Girolomoni L."/>
            <person name="Cosentino E."/>
            <person name="Cuine S."/>
            <person name="Li-Beisson Y."/>
            <person name="Delledonne M."/>
            <person name="Ballottari M."/>
        </authorList>
    </citation>
    <scope>NUCLEOTIDE SEQUENCE</scope>
    <source>
        <strain evidence="2">211/11P</strain>
    </source>
</reference>
<sequence>MARFFLAALAAVLLLATVRAGELSVHTVQETTQPEGSSGTYAILQDGRLIGVVRRYQASALGRRAGPFADDYTLPGDARPARMAGIVGILRSRLDFVNAVQDQLQATRCPYARQMMLAQMQAAAAAQALQQDRFEGENDGMMEPHHHHMMFGGPEGLPRKQRAEGIPRGPHHGPFHGPHGPFPEVMHEHFAEGMAHKGPHFAEHTREPHMGPHEMPAERPMNFGHGPLFVRSRDAAEAGPGARPLTRPMLLMRGPDGGWAELENTAEPAPGAEPELNWQLWNEDHTLNWGLLTFVTLASACATVWGIMVLHCCAFARCAARTSPPRSCFITSTGSANAAALQPLLREGHLEDLSPKGGVESAAAHVPAAQQNVTVLHYEPLKM</sequence>
<dbReference type="EMBL" id="SIDB01000006">
    <property type="protein sequence ID" value="KAI3431748.1"/>
    <property type="molecule type" value="Genomic_DNA"/>
</dbReference>